<feature type="transmembrane region" description="Helical" evidence="1">
    <location>
        <begin position="118"/>
        <end position="135"/>
    </location>
</feature>
<name>A0ABS7KTI7_CLOSR</name>
<reference evidence="2 3" key="1">
    <citation type="journal article" date="2021" name="Cell Host Microbe">
        <title>in vivo commensal control of Clostridioides difficile virulence.</title>
        <authorList>
            <person name="Girinathan B.P."/>
            <person name="Dibenedetto N."/>
            <person name="Worley J.N."/>
            <person name="Peltier J."/>
            <person name="Arrieta-Ortiz M.L."/>
            <person name="Rupa Christinal Immanuel S."/>
            <person name="Lavin R."/>
            <person name="Delaney M.L."/>
            <person name="Cummins C."/>
            <person name="Hoffmann M."/>
            <person name="Luo Y."/>
            <person name="Gonzalez-Escalona N."/>
            <person name="Allard M."/>
            <person name="Onderdonk A.B."/>
            <person name="Gerber G.K."/>
            <person name="Sonenshein A.L."/>
            <person name="Baliga N."/>
            <person name="Dupuy B."/>
            <person name="Bry L."/>
        </authorList>
    </citation>
    <scope>NUCLEOTIDE SEQUENCE [LARGE SCALE GENOMIC DNA]</scope>
    <source>
        <strain evidence="2 3">DSM 599</strain>
    </source>
</reference>
<dbReference type="Pfam" id="PF20563">
    <property type="entry name" value="DUF6773"/>
    <property type="match status" value="1"/>
</dbReference>
<keyword evidence="1" id="KW-1133">Transmembrane helix</keyword>
<feature type="transmembrane region" description="Helical" evidence="1">
    <location>
        <begin position="20"/>
        <end position="39"/>
    </location>
</feature>
<evidence type="ECO:0000256" key="1">
    <source>
        <dbReference type="SAM" id="Phobius"/>
    </source>
</evidence>
<keyword evidence="1" id="KW-0472">Membrane</keyword>
<sequence>MKIYGMDERIDKQYNSTNIVAYLLIQIACIISLLIKAFTIDINLISIITEIYILVGCNLYIIVRCFILGISLKDLIKGMDEGIVTFRNKFISQSFKAAYIFTICIGAIYVFIFDNIYLSGFNGFIFFILGLYVSYKYIKNGILIFGSIRKRNSKKVTLKEFKIRVVIGSIIFGLIMNGNEVYVDGSFHFTGIMMIFLSALLWGIPFYFIMKLMINTSEKNADKLSK</sequence>
<feature type="transmembrane region" description="Helical" evidence="1">
    <location>
        <begin position="51"/>
        <end position="72"/>
    </location>
</feature>
<dbReference type="InterPro" id="IPR046664">
    <property type="entry name" value="DUF6773"/>
</dbReference>
<accession>A0ABS7KTI7</accession>
<dbReference type="Proteomes" id="UP001299068">
    <property type="component" value="Unassembled WGS sequence"/>
</dbReference>
<evidence type="ECO:0000313" key="2">
    <source>
        <dbReference type="EMBL" id="MBY0754135.1"/>
    </source>
</evidence>
<evidence type="ECO:0000313" key="3">
    <source>
        <dbReference type="Proteomes" id="UP001299068"/>
    </source>
</evidence>
<feature type="transmembrane region" description="Helical" evidence="1">
    <location>
        <begin position="187"/>
        <end position="209"/>
    </location>
</feature>
<keyword evidence="3" id="KW-1185">Reference proteome</keyword>
<dbReference type="EMBL" id="JAIKTU010000001">
    <property type="protein sequence ID" value="MBY0754135.1"/>
    <property type="molecule type" value="Genomic_DNA"/>
</dbReference>
<protein>
    <submittedName>
        <fullName evidence="2">Uncharacterized protein</fullName>
    </submittedName>
</protein>
<comment type="caution">
    <text evidence="2">The sequence shown here is derived from an EMBL/GenBank/DDBJ whole genome shotgun (WGS) entry which is preliminary data.</text>
</comment>
<keyword evidence="1" id="KW-0812">Transmembrane</keyword>
<feature type="transmembrane region" description="Helical" evidence="1">
    <location>
        <begin position="156"/>
        <end position="175"/>
    </location>
</feature>
<dbReference type="RefSeq" id="WP_221858553.1">
    <property type="nucleotide sequence ID" value="NZ_JAIKTU010000001.1"/>
</dbReference>
<proteinExistence type="predicted"/>
<feature type="transmembrane region" description="Helical" evidence="1">
    <location>
        <begin position="93"/>
        <end position="112"/>
    </location>
</feature>
<organism evidence="2 3">
    <name type="scientific">Clostridium sardiniense</name>
    <name type="common">Clostridium absonum</name>
    <dbReference type="NCBI Taxonomy" id="29369"/>
    <lineage>
        <taxon>Bacteria</taxon>
        <taxon>Bacillati</taxon>
        <taxon>Bacillota</taxon>
        <taxon>Clostridia</taxon>
        <taxon>Eubacteriales</taxon>
        <taxon>Clostridiaceae</taxon>
        <taxon>Clostridium</taxon>
    </lineage>
</organism>
<gene>
    <name evidence="2" type="ORF">K5V21_01570</name>
</gene>